<protein>
    <recommendedName>
        <fullName evidence="5">PKD domain-containing protein</fullName>
    </recommendedName>
</protein>
<name>A0A916YEA4_9MICO</name>
<feature type="region of interest" description="Disordered" evidence="1">
    <location>
        <begin position="45"/>
        <end position="124"/>
    </location>
</feature>
<reference evidence="3" key="2">
    <citation type="submission" date="2020-09" db="EMBL/GenBank/DDBJ databases">
        <authorList>
            <person name="Sun Q."/>
            <person name="Zhou Y."/>
        </authorList>
    </citation>
    <scope>NUCLEOTIDE SEQUENCE</scope>
    <source>
        <strain evidence="3">CGMCC 1.15152</strain>
    </source>
</reference>
<feature type="compositionally biased region" description="Acidic residues" evidence="1">
    <location>
        <begin position="112"/>
        <end position="124"/>
    </location>
</feature>
<reference evidence="3" key="1">
    <citation type="journal article" date="2014" name="Int. J. Syst. Evol. Microbiol.">
        <title>Complete genome sequence of Corynebacterium casei LMG S-19264T (=DSM 44701T), isolated from a smear-ripened cheese.</title>
        <authorList>
            <consortium name="US DOE Joint Genome Institute (JGI-PGF)"/>
            <person name="Walter F."/>
            <person name="Albersmeier A."/>
            <person name="Kalinowski J."/>
            <person name="Ruckert C."/>
        </authorList>
    </citation>
    <scope>NUCLEOTIDE SEQUENCE</scope>
    <source>
        <strain evidence="3">CGMCC 1.15152</strain>
    </source>
</reference>
<evidence type="ECO:0000313" key="3">
    <source>
        <dbReference type="EMBL" id="GGD41325.1"/>
    </source>
</evidence>
<evidence type="ECO:0000313" key="4">
    <source>
        <dbReference type="Proteomes" id="UP000633205"/>
    </source>
</evidence>
<evidence type="ECO:0000256" key="1">
    <source>
        <dbReference type="SAM" id="MobiDB-lite"/>
    </source>
</evidence>
<feature type="signal peptide" evidence="2">
    <location>
        <begin position="1"/>
        <end position="25"/>
    </location>
</feature>
<dbReference type="RefSeq" id="WP_188712342.1">
    <property type="nucleotide sequence ID" value="NZ_BMHO01000001.1"/>
</dbReference>
<feature type="compositionally biased region" description="Pro residues" evidence="1">
    <location>
        <begin position="67"/>
        <end position="77"/>
    </location>
</feature>
<evidence type="ECO:0008006" key="5">
    <source>
        <dbReference type="Google" id="ProtNLM"/>
    </source>
</evidence>
<gene>
    <name evidence="3" type="ORF">GCM10010915_22850</name>
</gene>
<comment type="caution">
    <text evidence="3">The sequence shown here is derived from an EMBL/GenBank/DDBJ whole genome shotgun (WGS) entry which is preliminary data.</text>
</comment>
<dbReference type="AlphaFoldDB" id="A0A916YEA4"/>
<organism evidence="3 4">
    <name type="scientific">Microbacterium faecale</name>
    <dbReference type="NCBI Taxonomy" id="1804630"/>
    <lineage>
        <taxon>Bacteria</taxon>
        <taxon>Bacillati</taxon>
        <taxon>Actinomycetota</taxon>
        <taxon>Actinomycetes</taxon>
        <taxon>Micrococcales</taxon>
        <taxon>Microbacteriaceae</taxon>
        <taxon>Microbacterium</taxon>
    </lineage>
</organism>
<dbReference type="Proteomes" id="UP000633205">
    <property type="component" value="Unassembled WGS sequence"/>
</dbReference>
<feature type="chain" id="PRO_5039380383" description="PKD domain-containing protein" evidence="2">
    <location>
        <begin position="26"/>
        <end position="284"/>
    </location>
</feature>
<dbReference type="EMBL" id="BMHO01000001">
    <property type="protein sequence ID" value="GGD41325.1"/>
    <property type="molecule type" value="Genomic_DNA"/>
</dbReference>
<proteinExistence type="predicted"/>
<sequence>MLRSGAVLLLVVVATSATSSTDDLAVPVEGGCDIAQVLAGLCDGDGNDELEIEGEETEGGGSDPGGPGAPAPEPPPEADPRPDGESPDGDDGGWSCLDGEGNLIGPGCIDDPPPEDDDEPDDIPEISWRDVASFAPTPSAPAIEPFGVAIARAPMNVAIAAAPHTVGGELFGHPMAVTFTPELFTIDYGDGTTLQTADPAPTWVQLGQEQLTPTATSHVYAERGMATVTVEISYSATVDFGALGVYPVNGFIVSAGSPVDVRIHEKQSYLVDGTCAENPTAPGC</sequence>
<keyword evidence="2" id="KW-0732">Signal</keyword>
<evidence type="ECO:0000256" key="2">
    <source>
        <dbReference type="SAM" id="SignalP"/>
    </source>
</evidence>
<keyword evidence="4" id="KW-1185">Reference proteome</keyword>
<accession>A0A916YEA4</accession>
<feature type="compositionally biased region" description="Acidic residues" evidence="1">
    <location>
        <begin position="45"/>
        <end position="58"/>
    </location>
</feature>